<dbReference type="GO" id="GO:0016410">
    <property type="term" value="F:N-acyltransferase activity"/>
    <property type="evidence" value="ECO:0007669"/>
    <property type="project" value="InterPro"/>
</dbReference>
<keyword evidence="5 7" id="KW-0443">Lipid metabolism</keyword>
<dbReference type="PANTHER" id="PTHR43378:SF2">
    <property type="entry name" value="UDP-3-O-ACYLGLUCOSAMINE N-ACYLTRANSFERASE 1, MITOCHONDRIAL-RELATED"/>
    <property type="match status" value="1"/>
</dbReference>
<evidence type="ECO:0000256" key="5">
    <source>
        <dbReference type="ARBA" id="ARBA00023098"/>
    </source>
</evidence>
<name>A0A1Y1CK76_9BACT</name>
<dbReference type="UniPathway" id="UPA00973"/>
<evidence type="ECO:0000256" key="1">
    <source>
        <dbReference type="ARBA" id="ARBA00022516"/>
    </source>
</evidence>
<evidence type="ECO:0000256" key="2">
    <source>
        <dbReference type="ARBA" id="ARBA00022556"/>
    </source>
</evidence>
<dbReference type="SUPFAM" id="SSF51161">
    <property type="entry name" value="Trimeric LpxA-like enzymes"/>
    <property type="match status" value="1"/>
</dbReference>
<dbReference type="InterPro" id="IPR001451">
    <property type="entry name" value="Hexapep"/>
</dbReference>
<dbReference type="PROSITE" id="PS00101">
    <property type="entry name" value="HEXAPEP_TRANSFERASES"/>
    <property type="match status" value="1"/>
</dbReference>
<comment type="similarity">
    <text evidence="7">Belongs to the transferase hexapeptide repeat family. LpxD subfamily.</text>
</comment>
<comment type="pathway">
    <text evidence="7">Bacterial outer membrane biogenesis; LPS lipid A biosynthesis.</text>
</comment>
<dbReference type="GO" id="GO:0016020">
    <property type="term" value="C:membrane"/>
    <property type="evidence" value="ECO:0007669"/>
    <property type="project" value="GOC"/>
</dbReference>
<dbReference type="InterPro" id="IPR007691">
    <property type="entry name" value="LpxD"/>
</dbReference>
<evidence type="ECO:0000256" key="6">
    <source>
        <dbReference type="ARBA" id="ARBA00023315"/>
    </source>
</evidence>
<evidence type="ECO:0000256" key="4">
    <source>
        <dbReference type="ARBA" id="ARBA00022737"/>
    </source>
</evidence>
<dbReference type="NCBIfam" id="TIGR01853">
    <property type="entry name" value="lipid_A_lpxD"/>
    <property type="match status" value="1"/>
</dbReference>
<protein>
    <recommendedName>
        <fullName evidence="7">UDP-3-O-acylglucosamine N-acyltransferase</fullName>
        <ecNumber evidence="7">2.3.1.191</ecNumber>
    </recommendedName>
</protein>
<dbReference type="RefSeq" id="WP_096429250.1">
    <property type="nucleotide sequence ID" value="NZ_AP018042.1"/>
</dbReference>
<organism evidence="9 10">
    <name type="scientific">Labilibaculum antarcticum</name>
    <dbReference type="NCBI Taxonomy" id="1717717"/>
    <lineage>
        <taxon>Bacteria</taxon>
        <taxon>Pseudomonadati</taxon>
        <taxon>Bacteroidota</taxon>
        <taxon>Bacteroidia</taxon>
        <taxon>Marinilabiliales</taxon>
        <taxon>Marinifilaceae</taxon>
        <taxon>Labilibaculum</taxon>
    </lineage>
</organism>
<evidence type="ECO:0000313" key="9">
    <source>
        <dbReference type="EMBL" id="BAX80392.1"/>
    </source>
</evidence>
<dbReference type="HAMAP" id="MF_00523">
    <property type="entry name" value="LpxD"/>
    <property type="match status" value="1"/>
</dbReference>
<dbReference type="EC" id="2.3.1.191" evidence="7"/>
<keyword evidence="10" id="KW-1185">Reference proteome</keyword>
<reference evidence="9 10" key="1">
    <citation type="journal article" date="2018" name="Mar. Genomics">
        <title>Complete genome sequence of Marinifilaceae bacterium strain SPP2, isolated from the Antarctic marine sediment.</title>
        <authorList>
            <person name="Watanabe M."/>
            <person name="Kojima H."/>
            <person name="Fukui M."/>
        </authorList>
    </citation>
    <scope>NUCLEOTIDE SEQUENCE [LARGE SCALE GENOMIC DNA]</scope>
    <source>
        <strain evidence="9 10">SPP2</strain>
    </source>
</reference>
<dbReference type="InterPro" id="IPR011004">
    <property type="entry name" value="Trimer_LpxA-like_sf"/>
</dbReference>
<dbReference type="Gene3D" id="3.40.1390.10">
    <property type="entry name" value="MurE/MurF, N-terminal domain"/>
    <property type="match status" value="1"/>
</dbReference>
<comment type="function">
    <text evidence="7">Catalyzes the N-acylation of UDP-3-O-acylglucosamine using 3-hydroxyacyl-ACP as the acyl donor. Is involved in the biosynthesis of lipid A, a phosphorylated glycolipid that anchors the lipopolysaccharide to the outer membrane of the cell.</text>
</comment>
<dbReference type="PANTHER" id="PTHR43378">
    <property type="entry name" value="UDP-3-O-ACYLGLUCOSAMINE N-ACYLTRANSFERASE"/>
    <property type="match status" value="1"/>
</dbReference>
<keyword evidence="1 7" id="KW-0444">Lipid biosynthesis</keyword>
<gene>
    <name evidence="7" type="primary">lpxD</name>
    <name evidence="9" type="ORF">ALGA_2037</name>
</gene>
<dbReference type="NCBIfam" id="NF002060">
    <property type="entry name" value="PRK00892.1"/>
    <property type="match status" value="1"/>
</dbReference>
<evidence type="ECO:0000259" key="8">
    <source>
        <dbReference type="Pfam" id="PF04613"/>
    </source>
</evidence>
<dbReference type="CDD" id="cd03352">
    <property type="entry name" value="LbH_LpxD"/>
    <property type="match status" value="1"/>
</dbReference>
<dbReference type="OrthoDB" id="9784739at2"/>
<evidence type="ECO:0000256" key="7">
    <source>
        <dbReference type="HAMAP-Rule" id="MF_00523"/>
    </source>
</evidence>
<reference evidence="10" key="2">
    <citation type="journal article" date="2020" name="Antonie Van Leeuwenhoek">
        <title>Labilibaculum antarcticum sp. nov., a novel facultative anaerobic, psychrotorelant bacterium isolated from marine sediment of Antarctica.</title>
        <authorList>
            <person name="Watanabe M."/>
            <person name="Kojima H."/>
            <person name="Fukui M."/>
        </authorList>
    </citation>
    <scope>NUCLEOTIDE SEQUENCE [LARGE SCALE GENOMIC DNA]</scope>
    <source>
        <strain evidence="10">SPP2</strain>
    </source>
</reference>
<dbReference type="Gene3D" id="2.160.10.10">
    <property type="entry name" value="Hexapeptide repeat proteins"/>
    <property type="match status" value="1"/>
</dbReference>
<evidence type="ECO:0000256" key="3">
    <source>
        <dbReference type="ARBA" id="ARBA00022679"/>
    </source>
</evidence>
<keyword evidence="2 7" id="KW-0441">Lipid A biosynthesis</keyword>
<comment type="catalytic activity">
    <reaction evidence="7">
        <text>a UDP-3-O-[(3R)-3-hydroxyacyl]-alpha-D-glucosamine + a (3R)-hydroxyacyl-[ACP] = a UDP-2-N,3-O-bis[(3R)-3-hydroxyacyl]-alpha-D-glucosamine + holo-[ACP] + H(+)</text>
        <dbReference type="Rhea" id="RHEA:53836"/>
        <dbReference type="Rhea" id="RHEA-COMP:9685"/>
        <dbReference type="Rhea" id="RHEA-COMP:9945"/>
        <dbReference type="ChEBI" id="CHEBI:15378"/>
        <dbReference type="ChEBI" id="CHEBI:64479"/>
        <dbReference type="ChEBI" id="CHEBI:78827"/>
        <dbReference type="ChEBI" id="CHEBI:137740"/>
        <dbReference type="ChEBI" id="CHEBI:137748"/>
        <dbReference type="EC" id="2.3.1.191"/>
    </reaction>
</comment>
<dbReference type="Proteomes" id="UP000218267">
    <property type="component" value="Chromosome"/>
</dbReference>
<dbReference type="InterPro" id="IPR020573">
    <property type="entry name" value="UDP_GlcNAc_AcTrfase_non-rep"/>
</dbReference>
<sequence>MEFTAEDIAEFLSGEVDGNGKVKVTNVSRIEEGKPGTLSFLANPKYEHYIYSTQSSIVLVNKTFKAEKEIETTLIRVDDAYQALAQLLEMYEQSKPQKTGIEEPSFVSKSSKLGEKIYIGAFAYIGSNVQIGNNVKIYPHAYVGDNVIIGDNTILNSGVKIYEGCKIGAECIFHSGVVIGGDGFGFAPSSANNYKKVPQIGNVVIEDYVEIGANTCVDRATMGSTIIRKGVKLDNLIQVAHNVEIDENTVIAAQTGVAGSTKIGKNCMIGGQVGFAGHMSIADEVKIAAQSGLGKSIKKVGMVVQGSPAFDFGPYQKSYVLFKNLPKMREQIIEMEKEIKALKEQK</sequence>
<proteinExistence type="inferred from homology"/>
<dbReference type="InterPro" id="IPR018357">
    <property type="entry name" value="Hexapep_transf_CS"/>
</dbReference>
<keyword evidence="4 7" id="KW-0677">Repeat</keyword>
<accession>A0A1Y1CK76</accession>
<dbReference type="Pfam" id="PF00132">
    <property type="entry name" value="Hexapep"/>
    <property type="match status" value="2"/>
</dbReference>
<keyword evidence="3 7" id="KW-0808">Transferase</keyword>
<evidence type="ECO:0000313" key="10">
    <source>
        <dbReference type="Proteomes" id="UP000218267"/>
    </source>
</evidence>
<dbReference type="GO" id="GO:0103118">
    <property type="term" value="F:UDP-3-O-[(3R)-3-hydroxyacyl]-glucosamine N-acyltransferase activity"/>
    <property type="evidence" value="ECO:0007669"/>
    <property type="project" value="UniProtKB-EC"/>
</dbReference>
<dbReference type="GO" id="GO:0009245">
    <property type="term" value="P:lipid A biosynthetic process"/>
    <property type="evidence" value="ECO:0007669"/>
    <property type="project" value="UniProtKB-UniRule"/>
</dbReference>
<feature type="domain" description="UDP-3-O-[3-hydroxymyristoyl] glucosamine N-acyltransferase non-repeat region" evidence="8">
    <location>
        <begin position="22"/>
        <end position="89"/>
    </location>
</feature>
<dbReference type="Pfam" id="PF04613">
    <property type="entry name" value="LpxD"/>
    <property type="match status" value="1"/>
</dbReference>
<comment type="subunit">
    <text evidence="7">Homotrimer.</text>
</comment>
<dbReference type="KEGG" id="mbas:ALGA_2037"/>
<dbReference type="AlphaFoldDB" id="A0A1Y1CK76"/>
<dbReference type="EMBL" id="AP018042">
    <property type="protein sequence ID" value="BAX80392.1"/>
    <property type="molecule type" value="Genomic_DNA"/>
</dbReference>
<keyword evidence="6 7" id="KW-0012">Acyltransferase</keyword>
<feature type="active site" description="Proton acceptor" evidence="7">
    <location>
        <position position="241"/>
    </location>
</feature>